<evidence type="ECO:0000313" key="3">
    <source>
        <dbReference type="Proteomes" id="UP000789572"/>
    </source>
</evidence>
<comment type="caution">
    <text evidence="2">The sequence shown here is derived from an EMBL/GenBank/DDBJ whole genome shotgun (WGS) entry which is preliminary data.</text>
</comment>
<keyword evidence="1" id="KW-1133">Transmembrane helix</keyword>
<organism evidence="2 3">
    <name type="scientific">Paraglomus occultum</name>
    <dbReference type="NCBI Taxonomy" id="144539"/>
    <lineage>
        <taxon>Eukaryota</taxon>
        <taxon>Fungi</taxon>
        <taxon>Fungi incertae sedis</taxon>
        <taxon>Mucoromycota</taxon>
        <taxon>Glomeromycotina</taxon>
        <taxon>Glomeromycetes</taxon>
        <taxon>Paraglomerales</taxon>
        <taxon>Paraglomeraceae</taxon>
        <taxon>Paraglomus</taxon>
    </lineage>
</organism>
<evidence type="ECO:0000313" key="2">
    <source>
        <dbReference type="EMBL" id="CAG8619938.1"/>
    </source>
</evidence>
<name>A0A9N9GMR7_9GLOM</name>
<dbReference type="EMBL" id="CAJVPJ010002378">
    <property type="protein sequence ID" value="CAG8619938.1"/>
    <property type="molecule type" value="Genomic_DNA"/>
</dbReference>
<dbReference type="Proteomes" id="UP000789572">
    <property type="component" value="Unassembled WGS sequence"/>
</dbReference>
<keyword evidence="3" id="KW-1185">Reference proteome</keyword>
<gene>
    <name evidence="2" type="ORF">POCULU_LOCUS8368</name>
</gene>
<proteinExistence type="predicted"/>
<protein>
    <submittedName>
        <fullName evidence="2">4729_t:CDS:1</fullName>
    </submittedName>
</protein>
<keyword evidence="1" id="KW-0472">Membrane</keyword>
<reference evidence="2" key="1">
    <citation type="submission" date="2021-06" db="EMBL/GenBank/DDBJ databases">
        <authorList>
            <person name="Kallberg Y."/>
            <person name="Tangrot J."/>
            <person name="Rosling A."/>
        </authorList>
    </citation>
    <scope>NUCLEOTIDE SEQUENCE</scope>
    <source>
        <strain evidence="2">IA702</strain>
    </source>
</reference>
<evidence type="ECO:0000256" key="1">
    <source>
        <dbReference type="SAM" id="Phobius"/>
    </source>
</evidence>
<accession>A0A9N9GMR7</accession>
<feature type="transmembrane region" description="Helical" evidence="1">
    <location>
        <begin position="144"/>
        <end position="167"/>
    </location>
</feature>
<sequence length="226" mass="24183">MAQPPKPLSKDYANYETSQITAAYPMTGVPVNSGYVYTSSVSSSKPTQPVAVYPTHPQVTSNHVYASSVSSNKPTQPVAVYSTQPVAAYPTQPVSAYPTQPQVPVVPPAYNNVNPNIRGAVNPTPRPPYVIVTRRDGCGCNWEVSVTVVAVLLMLVGSIMLGVGLSNCAYVCYVEDYDLYVAGAALLAIGIVTAICILVAFLARRSRAPTTTVHSIQPTMQSFQHY</sequence>
<keyword evidence="1" id="KW-0812">Transmembrane</keyword>
<feature type="transmembrane region" description="Helical" evidence="1">
    <location>
        <begin position="179"/>
        <end position="203"/>
    </location>
</feature>
<dbReference type="AlphaFoldDB" id="A0A9N9GMR7"/>